<dbReference type="GO" id="GO:0008270">
    <property type="term" value="F:zinc ion binding"/>
    <property type="evidence" value="ECO:0007669"/>
    <property type="project" value="UniProtKB-UniRule"/>
</dbReference>
<organism evidence="12">
    <name type="scientific">Clastoptera arizonana</name>
    <name type="common">Arizona spittle bug</name>
    <dbReference type="NCBI Taxonomy" id="38151"/>
    <lineage>
        <taxon>Eukaryota</taxon>
        <taxon>Metazoa</taxon>
        <taxon>Ecdysozoa</taxon>
        <taxon>Arthropoda</taxon>
        <taxon>Hexapoda</taxon>
        <taxon>Insecta</taxon>
        <taxon>Pterygota</taxon>
        <taxon>Neoptera</taxon>
        <taxon>Paraneoptera</taxon>
        <taxon>Hemiptera</taxon>
        <taxon>Auchenorrhyncha</taxon>
        <taxon>Cercopoidea</taxon>
        <taxon>Clastopteridae</taxon>
        <taxon>Clastoptera</taxon>
    </lineage>
</organism>
<evidence type="ECO:0000256" key="7">
    <source>
        <dbReference type="ARBA" id="ARBA00023242"/>
    </source>
</evidence>
<evidence type="ECO:0000256" key="9">
    <source>
        <dbReference type="PROSITE-ProRule" id="PRU01263"/>
    </source>
</evidence>
<dbReference type="PROSITE" id="PS00028">
    <property type="entry name" value="ZINC_FINGER_C2H2_1"/>
    <property type="match status" value="5"/>
</dbReference>
<dbReference type="Gene3D" id="3.40.1800.20">
    <property type="match status" value="1"/>
</dbReference>
<dbReference type="InterPro" id="IPR050331">
    <property type="entry name" value="Zinc_finger"/>
</dbReference>
<dbReference type="PANTHER" id="PTHR16515">
    <property type="entry name" value="PR DOMAIN ZINC FINGER PROTEIN"/>
    <property type="match status" value="1"/>
</dbReference>
<dbReference type="InterPro" id="IPR012934">
    <property type="entry name" value="Znf_AD"/>
</dbReference>
<feature type="domain" description="C2H2-type" evidence="10">
    <location>
        <begin position="330"/>
        <end position="357"/>
    </location>
</feature>
<dbReference type="Pfam" id="PF07776">
    <property type="entry name" value="zf-AD"/>
    <property type="match status" value="1"/>
</dbReference>
<reference evidence="12" key="1">
    <citation type="submission" date="2015-12" db="EMBL/GenBank/DDBJ databases">
        <title>De novo transcriptome assembly of four potential Pierce s Disease insect vectors from Arizona vineyards.</title>
        <authorList>
            <person name="Tassone E.E."/>
        </authorList>
    </citation>
    <scope>NUCLEOTIDE SEQUENCE</scope>
</reference>
<feature type="domain" description="C2H2-type" evidence="10">
    <location>
        <begin position="241"/>
        <end position="268"/>
    </location>
</feature>
<evidence type="ECO:0000256" key="3">
    <source>
        <dbReference type="ARBA" id="ARBA00022737"/>
    </source>
</evidence>
<dbReference type="SMART" id="SM00355">
    <property type="entry name" value="ZnF_C2H2"/>
    <property type="match status" value="5"/>
</dbReference>
<proteinExistence type="predicted"/>
<dbReference type="GO" id="GO:0003677">
    <property type="term" value="F:DNA binding"/>
    <property type="evidence" value="ECO:0007669"/>
    <property type="project" value="UniProtKB-KW"/>
</dbReference>
<dbReference type="SMART" id="SM00868">
    <property type="entry name" value="zf-AD"/>
    <property type="match status" value="1"/>
</dbReference>
<evidence type="ECO:0000259" key="10">
    <source>
        <dbReference type="PROSITE" id="PS50157"/>
    </source>
</evidence>
<dbReference type="FunFam" id="3.30.160.60:FF:000624">
    <property type="entry name" value="zinc finger protein 697"/>
    <property type="match status" value="1"/>
</dbReference>
<dbReference type="GO" id="GO:0005634">
    <property type="term" value="C:nucleus"/>
    <property type="evidence" value="ECO:0007669"/>
    <property type="project" value="UniProtKB-SubCell"/>
</dbReference>
<feature type="binding site" evidence="9">
    <location>
        <position position="14"/>
    </location>
    <ligand>
        <name>Zn(2+)</name>
        <dbReference type="ChEBI" id="CHEBI:29105"/>
    </ligand>
</feature>
<feature type="domain" description="C2H2-type" evidence="10">
    <location>
        <begin position="213"/>
        <end position="240"/>
    </location>
</feature>
<gene>
    <name evidence="12" type="ORF">g.7718</name>
</gene>
<dbReference type="FunFam" id="3.30.160.60:FF:000446">
    <property type="entry name" value="Zinc finger protein"/>
    <property type="match status" value="1"/>
</dbReference>
<keyword evidence="3" id="KW-0677">Repeat</keyword>
<keyword evidence="5 9" id="KW-0862">Zinc</keyword>
<evidence type="ECO:0000256" key="1">
    <source>
        <dbReference type="ARBA" id="ARBA00004123"/>
    </source>
</evidence>
<evidence type="ECO:0000313" key="12">
    <source>
        <dbReference type="EMBL" id="JAS12783.1"/>
    </source>
</evidence>
<dbReference type="PANTHER" id="PTHR16515:SF49">
    <property type="entry name" value="GASTRULA ZINC FINGER PROTEIN XLCGF49.1-LIKE-RELATED"/>
    <property type="match status" value="1"/>
</dbReference>
<accession>A0A1B6CHE3</accession>
<evidence type="ECO:0000256" key="2">
    <source>
        <dbReference type="ARBA" id="ARBA00022723"/>
    </source>
</evidence>
<dbReference type="GO" id="GO:0010468">
    <property type="term" value="P:regulation of gene expression"/>
    <property type="evidence" value="ECO:0007669"/>
    <property type="project" value="TreeGrafter"/>
</dbReference>
<keyword evidence="2 9" id="KW-0479">Metal-binding</keyword>
<dbReference type="AlphaFoldDB" id="A0A1B6CHE3"/>
<dbReference type="Pfam" id="PF00096">
    <property type="entry name" value="zf-C2H2"/>
    <property type="match status" value="5"/>
</dbReference>
<feature type="binding site" evidence="9">
    <location>
        <position position="67"/>
    </location>
    <ligand>
        <name>Zn(2+)</name>
        <dbReference type="ChEBI" id="CHEBI:29105"/>
    </ligand>
</feature>
<evidence type="ECO:0000256" key="5">
    <source>
        <dbReference type="ARBA" id="ARBA00022833"/>
    </source>
</evidence>
<dbReference type="PROSITE" id="PS51915">
    <property type="entry name" value="ZAD"/>
    <property type="match status" value="1"/>
</dbReference>
<keyword evidence="7" id="KW-0539">Nucleus</keyword>
<evidence type="ECO:0000256" key="8">
    <source>
        <dbReference type="PROSITE-ProRule" id="PRU00042"/>
    </source>
</evidence>
<keyword evidence="6" id="KW-0238">DNA-binding</keyword>
<feature type="domain" description="C2H2-type" evidence="10">
    <location>
        <begin position="302"/>
        <end position="329"/>
    </location>
</feature>
<evidence type="ECO:0008006" key="13">
    <source>
        <dbReference type="Google" id="ProtNLM"/>
    </source>
</evidence>
<comment type="subcellular location">
    <subcellularLocation>
        <location evidence="1">Nucleus</location>
    </subcellularLocation>
</comment>
<dbReference type="EMBL" id="GEDC01024515">
    <property type="protein sequence ID" value="JAS12783.1"/>
    <property type="molecule type" value="Transcribed_RNA"/>
</dbReference>
<sequence length="443" mass="50742">MPQERLPPLPWNVCRCCGIEKNVDGVNLYGPETSRKIRLTQIISLLPKEIIHIHATDELPKFVCGDCEITLNHFSEFCDMVRKAQKSLQIQSIATTRPPDPPPYIDKKSENILCHTLGNSANKSPIMILVEGDGKVKCKVCGYLLSYMELSALDLATYNLETVVCICQLCGHRGDVESFLQNKNNTICCSNCFFVDFKQPKDNQNPKPTKNIFECNICFKTFRSKSHYDRHKMIHSGAKPFLCETCGTGFNQKKSLKLHMLSHSGVNPYDCKWCGQSFRYKESLESHVINIHSAISEKKQKLECDRCKKQFATKYKLIRHHRSHTGVRPYKCEVCDRCFSQTGNLKAHLKKHKTDDFTKTLNTDELIENTTLKSLETIFEEQQKEFLNLDKEPSQNFSENNVNGKESSTDLFSDFNPQEVLFSEEPENSSTVLPTFKAIYRLP</sequence>
<feature type="binding site" evidence="9">
    <location>
        <position position="17"/>
    </location>
    <ligand>
        <name>Zn(2+)</name>
        <dbReference type="ChEBI" id="CHEBI:29105"/>
    </ligand>
</feature>
<feature type="domain" description="C2H2-type" evidence="10">
    <location>
        <begin position="269"/>
        <end position="297"/>
    </location>
</feature>
<keyword evidence="4 8" id="KW-0863">Zinc-finger</keyword>
<feature type="domain" description="ZAD" evidence="11">
    <location>
        <begin position="12"/>
        <end position="91"/>
    </location>
</feature>
<evidence type="ECO:0000259" key="11">
    <source>
        <dbReference type="PROSITE" id="PS51915"/>
    </source>
</evidence>
<dbReference type="InterPro" id="IPR013087">
    <property type="entry name" value="Znf_C2H2_type"/>
</dbReference>
<feature type="binding site" evidence="9">
    <location>
        <position position="64"/>
    </location>
    <ligand>
        <name>Zn(2+)</name>
        <dbReference type="ChEBI" id="CHEBI:29105"/>
    </ligand>
</feature>
<dbReference type="PROSITE" id="PS50157">
    <property type="entry name" value="ZINC_FINGER_C2H2_2"/>
    <property type="match status" value="5"/>
</dbReference>
<protein>
    <recommendedName>
        <fullName evidence="13">Protein krueppel</fullName>
    </recommendedName>
</protein>
<dbReference type="InterPro" id="IPR036236">
    <property type="entry name" value="Znf_C2H2_sf"/>
</dbReference>
<name>A0A1B6CHE3_9HEMI</name>
<dbReference type="SUPFAM" id="SSF57667">
    <property type="entry name" value="beta-beta-alpha zinc fingers"/>
    <property type="match status" value="3"/>
</dbReference>
<dbReference type="Gene3D" id="3.30.160.60">
    <property type="entry name" value="Classic Zinc Finger"/>
    <property type="match status" value="5"/>
</dbReference>
<evidence type="ECO:0000256" key="6">
    <source>
        <dbReference type="ARBA" id="ARBA00023125"/>
    </source>
</evidence>
<evidence type="ECO:0000256" key="4">
    <source>
        <dbReference type="ARBA" id="ARBA00022771"/>
    </source>
</evidence>
<dbReference type="SUPFAM" id="SSF57716">
    <property type="entry name" value="Glucocorticoid receptor-like (DNA-binding domain)"/>
    <property type="match status" value="1"/>
</dbReference>